<evidence type="ECO:0000256" key="1">
    <source>
        <dbReference type="SAM" id="MobiDB-lite"/>
    </source>
</evidence>
<dbReference type="InterPro" id="IPR052895">
    <property type="entry name" value="HetReg/Transcr_Mod"/>
</dbReference>
<gene>
    <name evidence="3" type="ORF">BKA55DRAFT_545969</name>
</gene>
<dbReference type="Pfam" id="PF06985">
    <property type="entry name" value="HET"/>
    <property type="match status" value="1"/>
</dbReference>
<dbReference type="GeneID" id="70220820"/>
<evidence type="ECO:0000259" key="2">
    <source>
        <dbReference type="Pfam" id="PF06985"/>
    </source>
</evidence>
<accession>A0A9P9JRD0</accession>
<dbReference type="OrthoDB" id="2157530at2759"/>
<reference evidence="3" key="1">
    <citation type="journal article" date="2021" name="Nat. Commun.">
        <title>Genetic determinants of endophytism in the Arabidopsis root mycobiome.</title>
        <authorList>
            <person name="Mesny F."/>
            <person name="Miyauchi S."/>
            <person name="Thiergart T."/>
            <person name="Pickel B."/>
            <person name="Atanasova L."/>
            <person name="Karlsson M."/>
            <person name="Huettel B."/>
            <person name="Barry K.W."/>
            <person name="Haridas S."/>
            <person name="Chen C."/>
            <person name="Bauer D."/>
            <person name="Andreopoulos W."/>
            <person name="Pangilinan J."/>
            <person name="LaButti K."/>
            <person name="Riley R."/>
            <person name="Lipzen A."/>
            <person name="Clum A."/>
            <person name="Drula E."/>
            <person name="Henrissat B."/>
            <person name="Kohler A."/>
            <person name="Grigoriev I.V."/>
            <person name="Martin F.M."/>
            <person name="Hacquard S."/>
        </authorList>
    </citation>
    <scope>NUCLEOTIDE SEQUENCE</scope>
    <source>
        <strain evidence="3">MPI-CAGE-AT-0023</strain>
    </source>
</reference>
<keyword evidence="4" id="KW-1185">Reference proteome</keyword>
<feature type="domain" description="Heterokaryon incompatibility" evidence="2">
    <location>
        <begin position="178"/>
        <end position="247"/>
    </location>
</feature>
<dbReference type="EMBL" id="JAGMUX010000026">
    <property type="protein sequence ID" value="KAH7224386.1"/>
    <property type="molecule type" value="Genomic_DNA"/>
</dbReference>
<evidence type="ECO:0000313" key="3">
    <source>
        <dbReference type="EMBL" id="KAH7224386.1"/>
    </source>
</evidence>
<sequence length="1114" mass="129304">MDNWHTAQCKKPDIAIFPGLDVPTCMNCGGICPSDRADNKHNDELQIPSPGKRSAMQLNWPPSMSYQDYAYRHDPNGLLHKALVSQVDQGWCDKGPDKHMPCSSITKSSQSPSSQVSNTSYESLDARVQNKKSQKWYRQKERKILHHMKQFHIPGPKEMASGKRTTSYSSEIVGIYYQSLRTALMHLQNCRLDDQDRCLWVDAICINQSDVSERTHQVGMMREIYSTASRVLIYLGIGDAGSGSEFTHDPEILSGNSYFSRIWVVQEIASAKQALVLYDRQAMHWSFFHRNLWGLPSKRWMRHFGSPRQIDDAHGFLTLLGDTRDCNASDPRDKIFALLGLWKSPLEPDYKLSPQAVYTGLASSLVTDENHEVAGRLLDMATHGRSMIGLPSWVPDWSVKSQQPYQRQWSSCFDFPMKSLPKGDGRFRVHRQTGSLCVLAAKIDTLAPYLSCGFRSSTNGLIIVEAGCIRVSLTPEVLRKCEPNDRIFRLSGCEFCLILREKADPDIYIFIGLCGYSLLLNGQHPPIELDAIRYLQDWAWLLSLGERRFWSDFATWETTQICWLALRRQRKLETQAFLQRVVRKAHFLKKSRDLATEERHAMNNYNKDKDRLTKFFQRQWMKTYKRWQQADELLVVQHKERRSVIRKLLPGYRSLESLQGTSTQPPLGQSMWLPVSFSWFGRKPKSRETLMGGPIDLHTEYPLLAACASRNIPLPPLHLITDIKSHITLSLDLELENGIRQLQRLALERFPQEPLADEKLVVSYDLKTSYRLDFKEKEWAIFLHWLSRPMSPSYDKLRYGLRMDVPLIWEVGFVTQGQLDEAHKWLDDNFDHYIKALSSSSSTEASLNQFFELIYCEQFELLWLFVFRSYSTFINRVRGVPRNRIGAELARAFFWRFNRSINKACQVVGKGLLTDERIEEQWTKFLDWLTQRSFKKPVRQIPSKGYDERPRLLVKEENSGTYHGDYCLNKIKYHGLFIVPKTPEPPLERSKGVESLSHPQPQVLYEKPRLPDLIQSEIRRRRLAERVFAFLFNDTEDAHQPTKSEDRDLEELLAYDQPSNCGEPFIQRWRQEAESWKAVEQYISKSQWYMSGVKMDLLRGSKEDGDMYREIVIV</sequence>
<name>A0A9P9JRD0_FUSRE</name>
<dbReference type="PANTHER" id="PTHR24148">
    <property type="entry name" value="ANKYRIN REPEAT DOMAIN-CONTAINING PROTEIN 39 HOMOLOG-RELATED"/>
    <property type="match status" value="1"/>
</dbReference>
<feature type="region of interest" description="Disordered" evidence="1">
    <location>
        <begin position="102"/>
        <end position="127"/>
    </location>
</feature>
<dbReference type="RefSeq" id="XP_046042447.1">
    <property type="nucleotide sequence ID" value="XM_046190866.1"/>
</dbReference>
<feature type="region of interest" description="Disordered" evidence="1">
    <location>
        <begin position="37"/>
        <end position="57"/>
    </location>
</feature>
<proteinExistence type="predicted"/>
<organism evidence="3 4">
    <name type="scientific">Fusarium redolens</name>
    <dbReference type="NCBI Taxonomy" id="48865"/>
    <lineage>
        <taxon>Eukaryota</taxon>
        <taxon>Fungi</taxon>
        <taxon>Dikarya</taxon>
        <taxon>Ascomycota</taxon>
        <taxon>Pezizomycotina</taxon>
        <taxon>Sordariomycetes</taxon>
        <taxon>Hypocreomycetidae</taxon>
        <taxon>Hypocreales</taxon>
        <taxon>Nectriaceae</taxon>
        <taxon>Fusarium</taxon>
        <taxon>Fusarium redolens species complex</taxon>
    </lineage>
</organism>
<dbReference type="Proteomes" id="UP000720189">
    <property type="component" value="Unassembled WGS sequence"/>
</dbReference>
<protein>
    <recommendedName>
        <fullName evidence="2">Heterokaryon incompatibility domain-containing protein</fullName>
    </recommendedName>
</protein>
<feature type="compositionally biased region" description="Low complexity" evidence="1">
    <location>
        <begin position="103"/>
        <end position="120"/>
    </location>
</feature>
<evidence type="ECO:0000313" key="4">
    <source>
        <dbReference type="Proteomes" id="UP000720189"/>
    </source>
</evidence>
<dbReference type="AlphaFoldDB" id="A0A9P9JRD0"/>
<comment type="caution">
    <text evidence="3">The sequence shown here is derived from an EMBL/GenBank/DDBJ whole genome shotgun (WGS) entry which is preliminary data.</text>
</comment>
<dbReference type="InterPro" id="IPR010730">
    <property type="entry name" value="HET"/>
</dbReference>
<dbReference type="PANTHER" id="PTHR24148:SF82">
    <property type="entry name" value="HETEROKARYON INCOMPATIBILITY DOMAIN-CONTAINING PROTEIN"/>
    <property type="match status" value="1"/>
</dbReference>